<protein>
    <submittedName>
        <fullName evidence="7">Stage V sporulation protein B</fullName>
    </submittedName>
</protein>
<proteinExistence type="predicted"/>
<feature type="transmembrane region" description="Helical" evidence="6">
    <location>
        <begin position="361"/>
        <end position="382"/>
    </location>
</feature>
<evidence type="ECO:0000313" key="8">
    <source>
        <dbReference type="Proteomes" id="UP001154312"/>
    </source>
</evidence>
<dbReference type="InterPro" id="IPR024923">
    <property type="entry name" value="PG_synth_SpoVB"/>
</dbReference>
<evidence type="ECO:0000256" key="1">
    <source>
        <dbReference type="ARBA" id="ARBA00004651"/>
    </source>
</evidence>
<dbReference type="NCBIfam" id="TIGR02900">
    <property type="entry name" value="spore_V_B"/>
    <property type="match status" value="1"/>
</dbReference>
<keyword evidence="4 6" id="KW-1133">Transmembrane helix</keyword>
<dbReference type="PIRSF" id="PIRSF038958">
    <property type="entry name" value="PG_synth_SpoVB"/>
    <property type="match status" value="1"/>
</dbReference>
<evidence type="ECO:0000256" key="2">
    <source>
        <dbReference type="ARBA" id="ARBA00022475"/>
    </source>
</evidence>
<feature type="transmembrane region" description="Helical" evidence="6">
    <location>
        <begin position="161"/>
        <end position="176"/>
    </location>
</feature>
<feature type="transmembrane region" description="Helical" evidence="6">
    <location>
        <begin position="486"/>
        <end position="505"/>
    </location>
</feature>
<dbReference type="PANTHER" id="PTHR30250">
    <property type="entry name" value="PST FAMILY PREDICTED COLANIC ACID TRANSPORTER"/>
    <property type="match status" value="1"/>
</dbReference>
<sequence>MAGQSLINGTLVLLFSGLFNRMLGFTYEVFMIRLIQPEGIGLFNMIYPIYVLVVVMATAGIPVAIAKLVSEEAARGNLRGAYRIFKICLFTLIASGTIFTALCYLGASFLLKYIFINPKAYYSFLFLIPGVLIVSLCSAFRGFFQGLQQMTPTALTQSLEQLIRCVSGLLIAYMLLPKGIEYAAAGASLGVVTGELAGFVSILLIYIRKRPIVPSGFRTLHFESFYSIAVRVFNLAIPVSLTRFASTTLLWIDAVLIPKRLLANGMGLSEATSAYGQFVGISQSLLFAPAIITLSLATALLPAISGALAVNNLKNVRKRCEDAVRITLIAGMPSTVVYVMLSEELCGLIFDYPKAGASLCILALGGPFLYLAQTSTGILQGLGKASRPFINMVIASLFKITGIYYLTGVPQFGVQGTSAALVIYYMIMALLNLADVRKYTGSEIRLHKLLLKPLFAAAGMSIVILLSKSYLSACTHSEFLVTTGRALAGMVIYVLILILNGGISINDLNRLKAVIHFKTEIKTR</sequence>
<dbReference type="EMBL" id="JAKOAV010000009">
    <property type="protein sequence ID" value="MDF9408004.1"/>
    <property type="molecule type" value="Genomic_DNA"/>
</dbReference>
<dbReference type="InterPro" id="IPR050833">
    <property type="entry name" value="Poly_Biosynth_Transport"/>
</dbReference>
<evidence type="ECO:0000313" key="7">
    <source>
        <dbReference type="EMBL" id="MDF9408004.1"/>
    </source>
</evidence>
<accession>A0A9X4JT23</accession>
<dbReference type="CDD" id="cd13124">
    <property type="entry name" value="MATE_SpoVB_like"/>
    <property type="match status" value="1"/>
</dbReference>
<name>A0A9X4JT23_9FIRM</name>
<keyword evidence="5 6" id="KW-0472">Membrane</keyword>
<dbReference type="Pfam" id="PF01943">
    <property type="entry name" value="Polysacc_synt"/>
    <property type="match status" value="1"/>
</dbReference>
<keyword evidence="3 6" id="KW-0812">Transmembrane</keyword>
<reference evidence="7" key="1">
    <citation type="submission" date="2022-02" db="EMBL/GenBank/DDBJ databases">
        <authorList>
            <person name="Leng L."/>
        </authorList>
    </citation>
    <scope>NUCLEOTIDE SEQUENCE</scope>
    <source>
        <strain evidence="7">JI</strain>
    </source>
</reference>
<feature type="transmembrane region" description="Helical" evidence="6">
    <location>
        <begin position="446"/>
        <end position="466"/>
    </location>
</feature>
<feature type="transmembrane region" description="Helical" evidence="6">
    <location>
        <begin position="286"/>
        <end position="311"/>
    </location>
</feature>
<evidence type="ECO:0000256" key="3">
    <source>
        <dbReference type="ARBA" id="ARBA00022692"/>
    </source>
</evidence>
<feature type="transmembrane region" description="Helical" evidence="6">
    <location>
        <begin position="323"/>
        <end position="341"/>
    </location>
</feature>
<evidence type="ECO:0000256" key="4">
    <source>
        <dbReference type="ARBA" id="ARBA00022989"/>
    </source>
</evidence>
<feature type="transmembrane region" description="Helical" evidence="6">
    <location>
        <begin position="228"/>
        <end position="252"/>
    </location>
</feature>
<feature type="transmembrane region" description="Helical" evidence="6">
    <location>
        <begin position="47"/>
        <end position="66"/>
    </location>
</feature>
<comment type="caution">
    <text evidence="7">The sequence shown here is derived from an EMBL/GenBank/DDBJ whole genome shotgun (WGS) entry which is preliminary data.</text>
</comment>
<feature type="transmembrane region" description="Helical" evidence="6">
    <location>
        <begin position="389"/>
        <end position="406"/>
    </location>
</feature>
<dbReference type="Proteomes" id="UP001154312">
    <property type="component" value="Unassembled WGS sequence"/>
</dbReference>
<feature type="transmembrane region" description="Helical" evidence="6">
    <location>
        <begin position="182"/>
        <end position="207"/>
    </location>
</feature>
<feature type="transmembrane region" description="Helical" evidence="6">
    <location>
        <begin position="412"/>
        <end position="434"/>
    </location>
</feature>
<dbReference type="InterPro" id="IPR014249">
    <property type="entry name" value="Spore_V_B"/>
</dbReference>
<dbReference type="GO" id="GO:0005886">
    <property type="term" value="C:plasma membrane"/>
    <property type="evidence" value="ECO:0007669"/>
    <property type="project" value="UniProtKB-SubCell"/>
</dbReference>
<feature type="transmembrane region" description="Helical" evidence="6">
    <location>
        <begin position="121"/>
        <end position="140"/>
    </location>
</feature>
<dbReference type="PANTHER" id="PTHR30250:SF21">
    <property type="entry name" value="LIPID II FLIPPASE MURJ"/>
    <property type="match status" value="1"/>
</dbReference>
<evidence type="ECO:0000256" key="6">
    <source>
        <dbReference type="SAM" id="Phobius"/>
    </source>
</evidence>
<dbReference type="AlphaFoldDB" id="A0A9X4JT23"/>
<dbReference type="RefSeq" id="WP_277443278.1">
    <property type="nucleotide sequence ID" value="NZ_JAKOAV010000009.1"/>
</dbReference>
<dbReference type="InterPro" id="IPR002797">
    <property type="entry name" value="Polysacc_synth"/>
</dbReference>
<organism evidence="7 8">
    <name type="scientific">Pelotomaculum isophthalicicum JI</name>
    <dbReference type="NCBI Taxonomy" id="947010"/>
    <lineage>
        <taxon>Bacteria</taxon>
        <taxon>Bacillati</taxon>
        <taxon>Bacillota</taxon>
        <taxon>Clostridia</taxon>
        <taxon>Eubacteriales</taxon>
        <taxon>Desulfotomaculaceae</taxon>
        <taxon>Pelotomaculum</taxon>
    </lineage>
</organism>
<feature type="transmembrane region" description="Helical" evidence="6">
    <location>
        <begin position="87"/>
        <end position="115"/>
    </location>
</feature>
<feature type="transmembrane region" description="Helical" evidence="6">
    <location>
        <begin position="12"/>
        <end position="35"/>
    </location>
</feature>
<gene>
    <name evidence="7" type="primary">spoVB</name>
    <name evidence="7" type="ORF">L7E55_06465</name>
</gene>
<evidence type="ECO:0000256" key="5">
    <source>
        <dbReference type="ARBA" id="ARBA00023136"/>
    </source>
</evidence>
<keyword evidence="8" id="KW-1185">Reference proteome</keyword>
<comment type="subcellular location">
    <subcellularLocation>
        <location evidence="1">Cell membrane</location>
        <topology evidence="1">Multi-pass membrane protein</topology>
    </subcellularLocation>
</comment>
<keyword evidence="2" id="KW-1003">Cell membrane</keyword>